<name>A0A8J5VP82_ZIZPA</name>
<evidence type="ECO:0000256" key="1">
    <source>
        <dbReference type="SAM" id="MobiDB-lite"/>
    </source>
</evidence>
<dbReference type="Proteomes" id="UP000729402">
    <property type="component" value="Unassembled WGS sequence"/>
</dbReference>
<evidence type="ECO:0000313" key="2">
    <source>
        <dbReference type="EMBL" id="KAG8079682.1"/>
    </source>
</evidence>
<reference evidence="2" key="2">
    <citation type="submission" date="2021-02" db="EMBL/GenBank/DDBJ databases">
        <authorList>
            <person name="Kimball J.A."/>
            <person name="Haas M.W."/>
            <person name="Macchietto M."/>
            <person name="Kono T."/>
            <person name="Duquette J."/>
            <person name="Shao M."/>
        </authorList>
    </citation>
    <scope>NUCLEOTIDE SEQUENCE</scope>
    <source>
        <tissue evidence="2">Fresh leaf tissue</tissue>
    </source>
</reference>
<accession>A0A8J5VP82</accession>
<evidence type="ECO:0000313" key="4">
    <source>
        <dbReference type="EMBL" id="KAG8092184.1"/>
    </source>
</evidence>
<evidence type="ECO:0000313" key="5">
    <source>
        <dbReference type="Proteomes" id="UP000729402"/>
    </source>
</evidence>
<gene>
    <name evidence="2" type="ORF">GUJ93_ZPchr0007g3007</name>
    <name evidence="3" type="ORF">GUJ93_ZPchr0010g8152</name>
    <name evidence="4" type="ORF">GUJ93_ZPchr0012g18792</name>
</gene>
<reference evidence="2" key="1">
    <citation type="journal article" date="2021" name="bioRxiv">
        <title>Whole Genome Assembly and Annotation of Northern Wild Rice, Zizania palustris L., Supports a Whole Genome Duplication in the Zizania Genus.</title>
        <authorList>
            <person name="Haas M."/>
            <person name="Kono T."/>
            <person name="Macchietto M."/>
            <person name="Millas R."/>
            <person name="McGilp L."/>
            <person name="Shao M."/>
            <person name="Duquette J."/>
            <person name="Hirsch C.N."/>
            <person name="Kimball J."/>
        </authorList>
    </citation>
    <scope>NUCLEOTIDE SEQUENCE</scope>
    <source>
        <tissue evidence="2">Fresh leaf tissue</tissue>
    </source>
</reference>
<dbReference type="AlphaFoldDB" id="A0A8J5VP82"/>
<comment type="caution">
    <text evidence="2">The sequence shown here is derived from an EMBL/GenBank/DDBJ whole genome shotgun (WGS) entry which is preliminary data.</text>
</comment>
<sequence>MELPRRLWALRRISREAAMGARRKRADFFFCSRSNSFGPAAHQRIPTGRASGDEKTESTISGEQSPLLN</sequence>
<dbReference type="EMBL" id="JAAALK010000080">
    <property type="protein sequence ID" value="KAG8092184.1"/>
    <property type="molecule type" value="Genomic_DNA"/>
</dbReference>
<dbReference type="EMBL" id="JAAALK010000082">
    <property type="protein sequence ID" value="KAG8084116.1"/>
    <property type="molecule type" value="Genomic_DNA"/>
</dbReference>
<feature type="compositionally biased region" description="Polar residues" evidence="1">
    <location>
        <begin position="58"/>
        <end position="69"/>
    </location>
</feature>
<protein>
    <submittedName>
        <fullName evidence="2">Uncharacterized protein</fullName>
    </submittedName>
</protein>
<organism evidence="2 5">
    <name type="scientific">Zizania palustris</name>
    <name type="common">Northern wild rice</name>
    <dbReference type="NCBI Taxonomy" id="103762"/>
    <lineage>
        <taxon>Eukaryota</taxon>
        <taxon>Viridiplantae</taxon>
        <taxon>Streptophyta</taxon>
        <taxon>Embryophyta</taxon>
        <taxon>Tracheophyta</taxon>
        <taxon>Spermatophyta</taxon>
        <taxon>Magnoliopsida</taxon>
        <taxon>Liliopsida</taxon>
        <taxon>Poales</taxon>
        <taxon>Poaceae</taxon>
        <taxon>BOP clade</taxon>
        <taxon>Oryzoideae</taxon>
        <taxon>Oryzeae</taxon>
        <taxon>Zizaniinae</taxon>
        <taxon>Zizania</taxon>
    </lineage>
</organism>
<keyword evidence="5" id="KW-1185">Reference proteome</keyword>
<feature type="region of interest" description="Disordered" evidence="1">
    <location>
        <begin position="40"/>
        <end position="69"/>
    </location>
</feature>
<evidence type="ECO:0000313" key="3">
    <source>
        <dbReference type="EMBL" id="KAG8084116.1"/>
    </source>
</evidence>
<dbReference type="EMBL" id="JAAALK010000282">
    <property type="protein sequence ID" value="KAG8079682.1"/>
    <property type="molecule type" value="Genomic_DNA"/>
</dbReference>
<proteinExistence type="predicted"/>